<evidence type="ECO:0000256" key="1">
    <source>
        <dbReference type="ARBA" id="ARBA00022723"/>
    </source>
</evidence>
<gene>
    <name evidence="6" type="ORF">COY52_09605</name>
</gene>
<keyword evidence="3" id="KW-0560">Oxidoreductase</keyword>
<evidence type="ECO:0000256" key="3">
    <source>
        <dbReference type="ARBA" id="ARBA00023002"/>
    </source>
</evidence>
<evidence type="ECO:0000256" key="4">
    <source>
        <dbReference type="RuleBase" id="RU361277"/>
    </source>
</evidence>
<dbReference type="PANTHER" id="PTHR43401:SF2">
    <property type="entry name" value="L-THREONINE 3-DEHYDROGENASE"/>
    <property type="match status" value="1"/>
</dbReference>
<dbReference type="Pfam" id="PF00107">
    <property type="entry name" value="ADH_zinc_N"/>
    <property type="match status" value="1"/>
</dbReference>
<evidence type="ECO:0000313" key="7">
    <source>
        <dbReference type="Proteomes" id="UP000229307"/>
    </source>
</evidence>
<dbReference type="InterPro" id="IPR036291">
    <property type="entry name" value="NAD(P)-bd_dom_sf"/>
</dbReference>
<dbReference type="InterPro" id="IPR020843">
    <property type="entry name" value="ER"/>
</dbReference>
<dbReference type="SMART" id="SM00829">
    <property type="entry name" value="PKS_ER"/>
    <property type="match status" value="1"/>
</dbReference>
<proteinExistence type="inferred from homology"/>
<comment type="caution">
    <text evidence="6">The sequence shown here is derived from an EMBL/GenBank/DDBJ whole genome shotgun (WGS) entry which is preliminary data.</text>
</comment>
<dbReference type="Gene3D" id="3.40.50.720">
    <property type="entry name" value="NAD(P)-binding Rossmann-like Domain"/>
    <property type="match status" value="1"/>
</dbReference>
<name>A0A2M7S850_9BACT</name>
<evidence type="ECO:0000259" key="5">
    <source>
        <dbReference type="SMART" id="SM00829"/>
    </source>
</evidence>
<dbReference type="Pfam" id="PF08240">
    <property type="entry name" value="ADH_N"/>
    <property type="match status" value="1"/>
</dbReference>
<dbReference type="GO" id="GO:0008270">
    <property type="term" value="F:zinc ion binding"/>
    <property type="evidence" value="ECO:0007669"/>
    <property type="project" value="InterPro"/>
</dbReference>
<organism evidence="6 7">
    <name type="scientific">Candidatus Desantisbacteria bacterium CG_4_10_14_0_8_um_filter_48_22</name>
    <dbReference type="NCBI Taxonomy" id="1974543"/>
    <lineage>
        <taxon>Bacteria</taxon>
        <taxon>Candidatus Desantisiibacteriota</taxon>
    </lineage>
</organism>
<dbReference type="AlphaFoldDB" id="A0A2M7S850"/>
<keyword evidence="1 4" id="KW-0479">Metal-binding</keyword>
<evidence type="ECO:0000313" key="6">
    <source>
        <dbReference type="EMBL" id="PIZ15493.1"/>
    </source>
</evidence>
<evidence type="ECO:0000256" key="2">
    <source>
        <dbReference type="ARBA" id="ARBA00022833"/>
    </source>
</evidence>
<dbReference type="SUPFAM" id="SSF51735">
    <property type="entry name" value="NAD(P)-binding Rossmann-fold domains"/>
    <property type="match status" value="1"/>
</dbReference>
<dbReference type="InterPro" id="IPR050129">
    <property type="entry name" value="Zn_alcohol_dh"/>
</dbReference>
<dbReference type="CDD" id="cd08235">
    <property type="entry name" value="iditol_2_DH_like"/>
    <property type="match status" value="1"/>
</dbReference>
<feature type="domain" description="Enoyl reductase (ER)" evidence="5">
    <location>
        <begin position="8"/>
        <end position="342"/>
    </location>
</feature>
<dbReference type="InterPro" id="IPR011032">
    <property type="entry name" value="GroES-like_sf"/>
</dbReference>
<dbReference type="GO" id="GO:0016491">
    <property type="term" value="F:oxidoreductase activity"/>
    <property type="evidence" value="ECO:0007669"/>
    <property type="project" value="UniProtKB-KW"/>
</dbReference>
<comment type="similarity">
    <text evidence="4">Belongs to the zinc-containing alcohol dehydrogenase family.</text>
</comment>
<reference evidence="7" key="1">
    <citation type="submission" date="2017-09" db="EMBL/GenBank/DDBJ databases">
        <title>Depth-based differentiation of microbial function through sediment-hosted aquifers and enrichment of novel symbionts in the deep terrestrial subsurface.</title>
        <authorList>
            <person name="Probst A.J."/>
            <person name="Ladd B."/>
            <person name="Jarett J.K."/>
            <person name="Geller-Mcgrath D.E."/>
            <person name="Sieber C.M.K."/>
            <person name="Emerson J.B."/>
            <person name="Anantharaman K."/>
            <person name="Thomas B.C."/>
            <person name="Malmstrom R."/>
            <person name="Stieglmeier M."/>
            <person name="Klingl A."/>
            <person name="Woyke T."/>
            <person name="Ryan C.M."/>
            <person name="Banfield J.F."/>
        </authorList>
    </citation>
    <scope>NUCLEOTIDE SEQUENCE [LARGE SCALE GENOMIC DNA]</scope>
</reference>
<dbReference type="Proteomes" id="UP000229307">
    <property type="component" value="Unassembled WGS sequence"/>
</dbReference>
<accession>A0A2M7S850</accession>
<dbReference type="InterPro" id="IPR002328">
    <property type="entry name" value="ADH_Zn_CS"/>
</dbReference>
<dbReference type="InterPro" id="IPR013154">
    <property type="entry name" value="ADH-like_N"/>
</dbReference>
<comment type="cofactor">
    <cofactor evidence="4">
        <name>Zn(2+)</name>
        <dbReference type="ChEBI" id="CHEBI:29105"/>
    </cofactor>
</comment>
<dbReference type="PANTHER" id="PTHR43401">
    <property type="entry name" value="L-THREONINE 3-DEHYDROGENASE"/>
    <property type="match status" value="1"/>
</dbReference>
<dbReference type="InterPro" id="IPR013149">
    <property type="entry name" value="ADH-like_C"/>
</dbReference>
<keyword evidence="2 4" id="KW-0862">Zinc</keyword>
<dbReference type="PROSITE" id="PS00059">
    <property type="entry name" value="ADH_ZINC"/>
    <property type="match status" value="1"/>
</dbReference>
<dbReference type="Gene3D" id="3.90.180.10">
    <property type="entry name" value="Medium-chain alcohol dehydrogenases, catalytic domain"/>
    <property type="match status" value="1"/>
</dbReference>
<dbReference type="SUPFAM" id="SSF50129">
    <property type="entry name" value="GroES-like"/>
    <property type="match status" value="1"/>
</dbReference>
<sequence>MRAAVYLGKESIEVKDVDKPKVGDGEVLVKVESCAICGTDIRTYFHGHHAIKPPHILGHEVAGTIAETGAGVEGYKTGQKVHMVTEVGCGRCGFCRQGRHNLCPDLRAMAYYYQGGFAEYILIPKEGVMQGNLLDIPAGLSYDEATLAEPLSCCINAQEYLGITFGDMVLVIGAGPIGCFHVELARLSGATKIVLADISEERLALAKKFGVTALVNSAKEDLVGRIKEMTAGCGANVIITACPDPKAQEQALQMIAPRGRICFFGGLPGGKTITIESNIIHYKELSVFGAFASSAPQYRQALELLAGRSIKGADMITHKFPLEKIREALETARSGKGLKVIINP</sequence>
<dbReference type="EMBL" id="PFMR01000260">
    <property type="protein sequence ID" value="PIZ15493.1"/>
    <property type="molecule type" value="Genomic_DNA"/>
</dbReference>
<protein>
    <submittedName>
        <fullName evidence="6">Alcohol dehydrogenase</fullName>
    </submittedName>
</protein>